<reference evidence="2 3" key="1">
    <citation type="submission" date="2019-04" db="EMBL/GenBank/DDBJ databases">
        <title>Comparative genomics and transcriptomics to analyze fruiting body development in filamentous ascomycetes.</title>
        <authorList>
            <consortium name="DOE Joint Genome Institute"/>
            <person name="Lutkenhaus R."/>
            <person name="Traeger S."/>
            <person name="Breuer J."/>
            <person name="Kuo A."/>
            <person name="Lipzen A."/>
            <person name="Pangilinan J."/>
            <person name="Dilworth D."/>
            <person name="Sandor L."/>
            <person name="Poggeler S."/>
            <person name="Barry K."/>
            <person name="Grigoriev I.V."/>
            <person name="Nowrousian M."/>
        </authorList>
    </citation>
    <scope>NUCLEOTIDE SEQUENCE [LARGE SCALE GENOMIC DNA]</scope>
    <source>
        <strain evidence="2 3">CBS 389.68</strain>
    </source>
</reference>
<dbReference type="InterPro" id="IPR002876">
    <property type="entry name" value="Transcrip_reg_TACO1-like"/>
</dbReference>
<evidence type="ECO:0000313" key="2">
    <source>
        <dbReference type="EMBL" id="TGZ78421.1"/>
    </source>
</evidence>
<proteinExistence type="predicted"/>
<dbReference type="PANTHER" id="PTHR12532:SF0">
    <property type="entry name" value="TRANSLATIONAL ACTIVATOR OF CYTOCHROME C OXIDASE 1"/>
    <property type="match status" value="1"/>
</dbReference>
<keyword evidence="3" id="KW-1185">Reference proteome</keyword>
<gene>
    <name evidence="2" type="ORF">EX30DRAFT_156296</name>
</gene>
<dbReference type="EMBL" id="ML220141">
    <property type="protein sequence ID" value="TGZ78421.1"/>
    <property type="molecule type" value="Genomic_DNA"/>
</dbReference>
<name>A0A4S2MMT1_9PEZI</name>
<dbReference type="InParanoid" id="A0A4S2MMT1"/>
<dbReference type="Proteomes" id="UP000298138">
    <property type="component" value="Unassembled WGS sequence"/>
</dbReference>
<dbReference type="FunCoup" id="A0A4S2MMT1">
    <property type="interactions" value="308"/>
</dbReference>
<dbReference type="AlphaFoldDB" id="A0A4S2MMT1"/>
<dbReference type="PANTHER" id="PTHR12532">
    <property type="entry name" value="TRANSLATIONAL ACTIVATOR OF CYTOCHROME C OXIDASE 1"/>
    <property type="match status" value="1"/>
</dbReference>
<sequence length="191" mass="20871">MPKTRIDSAISRGLGVSTSGAPLEPLTLEAIFHSAALVVDVMTENRLRALQDLKFILTKAGAQVTPSSYLFTRNGVILVKGDKDKVDADKVLEMALEIEGEGVREVEEEEGEEGEVLVLTDPAEITRVAGELRERVPEGVEVMSKGMEWVPNEDTMVGGLGERGEELERVVGALEEYQDVVGVYTNVREEE</sequence>
<dbReference type="SUPFAM" id="SSF75625">
    <property type="entry name" value="YebC-like"/>
    <property type="match status" value="1"/>
</dbReference>
<dbReference type="Gene3D" id="3.30.70.980">
    <property type="match status" value="2"/>
</dbReference>
<organism evidence="2 3">
    <name type="scientific">Ascodesmis nigricans</name>
    <dbReference type="NCBI Taxonomy" id="341454"/>
    <lineage>
        <taxon>Eukaryota</taxon>
        <taxon>Fungi</taxon>
        <taxon>Dikarya</taxon>
        <taxon>Ascomycota</taxon>
        <taxon>Pezizomycotina</taxon>
        <taxon>Pezizomycetes</taxon>
        <taxon>Pezizales</taxon>
        <taxon>Ascodesmidaceae</taxon>
        <taxon>Ascodesmis</taxon>
    </lineage>
</organism>
<dbReference type="Pfam" id="PF01709">
    <property type="entry name" value="Transcrip_reg"/>
    <property type="match status" value="1"/>
</dbReference>
<dbReference type="STRING" id="341454.A0A4S2MMT1"/>
<dbReference type="OrthoDB" id="2017544at2759"/>
<dbReference type="InterPro" id="IPR026564">
    <property type="entry name" value="Transcrip_reg_TACO1-like_dom3"/>
</dbReference>
<evidence type="ECO:0000313" key="3">
    <source>
        <dbReference type="Proteomes" id="UP000298138"/>
    </source>
</evidence>
<evidence type="ECO:0000259" key="1">
    <source>
        <dbReference type="Pfam" id="PF01709"/>
    </source>
</evidence>
<accession>A0A4S2MMT1</accession>
<dbReference type="InterPro" id="IPR029072">
    <property type="entry name" value="YebC-like"/>
</dbReference>
<feature type="domain" description="TACO1/YebC-like second and third" evidence="1">
    <location>
        <begin position="28"/>
        <end position="187"/>
    </location>
</feature>
<dbReference type="GO" id="GO:0005739">
    <property type="term" value="C:mitochondrion"/>
    <property type="evidence" value="ECO:0007669"/>
    <property type="project" value="TreeGrafter"/>
</dbReference>
<dbReference type="InterPro" id="IPR048300">
    <property type="entry name" value="TACO1_YebC-like_2nd/3rd_dom"/>
</dbReference>
<protein>
    <submittedName>
        <fullName evidence="2">YebC-like protein</fullName>
    </submittedName>
</protein>